<accession>A0A918GFZ2</accession>
<protein>
    <submittedName>
        <fullName evidence="2">Uncharacterized protein</fullName>
    </submittedName>
</protein>
<keyword evidence="1" id="KW-0732">Signal</keyword>
<sequence length="46" mass="4602">MRVRQVIAALAVATASILGVLAVSGAAAASDDPGMTHNVTPDMTHN</sequence>
<feature type="chain" id="PRO_5037769699" evidence="1">
    <location>
        <begin position="29"/>
        <end position="46"/>
    </location>
</feature>
<dbReference type="AlphaFoldDB" id="A0A918GFZ2"/>
<gene>
    <name evidence="2" type="ORF">GCM10010171_29230</name>
</gene>
<proteinExistence type="predicted"/>
<evidence type="ECO:0000313" key="2">
    <source>
        <dbReference type="EMBL" id="GGS33237.1"/>
    </source>
</evidence>
<reference evidence="2" key="1">
    <citation type="journal article" date="2014" name="Int. J. Syst. Evol. Microbiol.">
        <title>Complete genome sequence of Corynebacterium casei LMG S-19264T (=DSM 44701T), isolated from a smear-ripened cheese.</title>
        <authorList>
            <consortium name="US DOE Joint Genome Institute (JGI-PGF)"/>
            <person name="Walter F."/>
            <person name="Albersmeier A."/>
            <person name="Kalinowski J."/>
            <person name="Ruckert C."/>
        </authorList>
    </citation>
    <scope>NUCLEOTIDE SEQUENCE</scope>
    <source>
        <strain evidence="2">JCM 3276</strain>
    </source>
</reference>
<comment type="caution">
    <text evidence="2">The sequence shown here is derived from an EMBL/GenBank/DDBJ whole genome shotgun (WGS) entry which is preliminary data.</text>
</comment>
<dbReference type="RefSeq" id="WP_189210947.1">
    <property type="nucleotide sequence ID" value="NZ_BMRB01000002.1"/>
</dbReference>
<dbReference type="EMBL" id="BMRB01000002">
    <property type="protein sequence ID" value="GGS33237.1"/>
    <property type="molecule type" value="Genomic_DNA"/>
</dbReference>
<evidence type="ECO:0000313" key="3">
    <source>
        <dbReference type="Proteomes" id="UP000660680"/>
    </source>
</evidence>
<organism evidence="2 3">
    <name type="scientific">Actinokineospora fastidiosa</name>
    <dbReference type="NCBI Taxonomy" id="1816"/>
    <lineage>
        <taxon>Bacteria</taxon>
        <taxon>Bacillati</taxon>
        <taxon>Actinomycetota</taxon>
        <taxon>Actinomycetes</taxon>
        <taxon>Pseudonocardiales</taxon>
        <taxon>Pseudonocardiaceae</taxon>
        <taxon>Actinokineospora</taxon>
    </lineage>
</organism>
<name>A0A918GFZ2_9PSEU</name>
<feature type="signal peptide" evidence="1">
    <location>
        <begin position="1"/>
        <end position="28"/>
    </location>
</feature>
<reference evidence="2" key="2">
    <citation type="submission" date="2020-09" db="EMBL/GenBank/DDBJ databases">
        <authorList>
            <person name="Sun Q."/>
            <person name="Ohkuma M."/>
        </authorList>
    </citation>
    <scope>NUCLEOTIDE SEQUENCE</scope>
    <source>
        <strain evidence="2">JCM 3276</strain>
    </source>
</reference>
<keyword evidence="3" id="KW-1185">Reference proteome</keyword>
<dbReference type="Proteomes" id="UP000660680">
    <property type="component" value="Unassembled WGS sequence"/>
</dbReference>
<evidence type="ECO:0000256" key="1">
    <source>
        <dbReference type="SAM" id="SignalP"/>
    </source>
</evidence>